<reference evidence="2" key="1">
    <citation type="journal article" date="2019" name="Sci. Rep.">
        <title>Draft genome of Tanacetum cinerariifolium, the natural source of mosquito coil.</title>
        <authorList>
            <person name="Yamashiro T."/>
            <person name="Shiraishi A."/>
            <person name="Satake H."/>
            <person name="Nakayama K."/>
        </authorList>
    </citation>
    <scope>NUCLEOTIDE SEQUENCE</scope>
</reference>
<organism evidence="2">
    <name type="scientific">Tanacetum cinerariifolium</name>
    <name type="common">Dalmatian daisy</name>
    <name type="synonym">Chrysanthemum cinerariifolium</name>
    <dbReference type="NCBI Taxonomy" id="118510"/>
    <lineage>
        <taxon>Eukaryota</taxon>
        <taxon>Viridiplantae</taxon>
        <taxon>Streptophyta</taxon>
        <taxon>Embryophyta</taxon>
        <taxon>Tracheophyta</taxon>
        <taxon>Spermatophyta</taxon>
        <taxon>Magnoliopsida</taxon>
        <taxon>eudicotyledons</taxon>
        <taxon>Gunneridae</taxon>
        <taxon>Pentapetalae</taxon>
        <taxon>asterids</taxon>
        <taxon>campanulids</taxon>
        <taxon>Asterales</taxon>
        <taxon>Asteraceae</taxon>
        <taxon>Asteroideae</taxon>
        <taxon>Anthemideae</taxon>
        <taxon>Anthemidinae</taxon>
        <taxon>Tanacetum</taxon>
    </lineage>
</organism>
<feature type="region of interest" description="Disordered" evidence="1">
    <location>
        <begin position="266"/>
        <end position="306"/>
    </location>
</feature>
<feature type="non-terminal residue" evidence="2">
    <location>
        <position position="1"/>
    </location>
</feature>
<name>A0A699JLW6_TANCI</name>
<evidence type="ECO:0000256" key="1">
    <source>
        <dbReference type="SAM" id="MobiDB-lite"/>
    </source>
</evidence>
<protein>
    <submittedName>
        <fullName evidence="2">Uncharacterized protein</fullName>
    </submittedName>
</protein>
<dbReference type="EMBL" id="BKCJ010419879">
    <property type="protein sequence ID" value="GFA41476.1"/>
    <property type="molecule type" value="Genomic_DNA"/>
</dbReference>
<gene>
    <name evidence="2" type="ORF">Tci_613448</name>
</gene>
<sequence length="530" mass="55728">VEVNAEELKPKSPLSVVVVVVVEIGVLAKGELDFKSLSFVFPVSASEIVVVVEVADQKQKTGAGTDEDEGLTGVGLEVDKIVAGVGVVVVDITVVVVSVLAMLVEETCGELKLQSELVVVLNENIPFVGAVEAGTSKFPHTFPPKLNHSQVHSSEMRASYEEVQLEALRYVEKIDLKEKSSGSIKSPTKQTLDILHGRAVRSLEKGDLQRLLSYPLNEAPLKLPAEPPHKKHAFRTSVPGSDSALATDIVATSTLLEVSRTPAVVEPPQKNVSDSVTTNGHAKLTESNKPTNIFGKYESKDGKGNDQKATKVCGNLDAPASIAPTNGIFSFRTTTGSLCNFSSPHVSSTSIVSTDTTTTVISTTTTPTPATILSTSTPTPVNPSSVPAPVFSFWSATSTTTTISEVETGNTNDKDLKSNSPFASTPISTTTTTTIENGLFGFSSSAFTSTTNNQSQTSFFNVSNGSQPNTQASVALTPSMPFLFGYRTTSIPSSTSGTSPFSSPASTSSSFIVSFITASNFTSGPATSIF</sequence>
<evidence type="ECO:0000313" key="2">
    <source>
        <dbReference type="EMBL" id="GFA41476.1"/>
    </source>
</evidence>
<dbReference type="AlphaFoldDB" id="A0A699JLW6"/>
<comment type="caution">
    <text evidence="2">The sequence shown here is derived from an EMBL/GenBank/DDBJ whole genome shotgun (WGS) entry which is preliminary data.</text>
</comment>
<feature type="compositionally biased region" description="Polar residues" evidence="1">
    <location>
        <begin position="270"/>
        <end position="291"/>
    </location>
</feature>
<proteinExistence type="predicted"/>
<feature type="compositionally biased region" description="Basic and acidic residues" evidence="1">
    <location>
        <begin position="297"/>
        <end position="306"/>
    </location>
</feature>
<accession>A0A699JLW6</accession>